<dbReference type="InterPro" id="IPR000504">
    <property type="entry name" value="RRM_dom"/>
</dbReference>
<dbReference type="GO" id="GO:0003723">
    <property type="term" value="F:RNA binding"/>
    <property type="evidence" value="ECO:0007669"/>
    <property type="project" value="UniProtKB-UniRule"/>
</dbReference>
<dbReference type="EMBL" id="CALTRL010004122">
    <property type="protein sequence ID" value="CAH7682502.1"/>
    <property type="molecule type" value="Genomic_DNA"/>
</dbReference>
<proteinExistence type="predicted"/>
<evidence type="ECO:0000313" key="4">
    <source>
        <dbReference type="EMBL" id="CAH7682502.1"/>
    </source>
</evidence>
<keyword evidence="2" id="KW-0812">Transmembrane</keyword>
<feature type="transmembrane region" description="Helical" evidence="2">
    <location>
        <begin position="78"/>
        <end position="101"/>
    </location>
</feature>
<dbReference type="SMART" id="SM00360">
    <property type="entry name" value="RRM"/>
    <property type="match status" value="1"/>
</dbReference>
<dbReference type="SUPFAM" id="SSF54928">
    <property type="entry name" value="RNA-binding domain, RBD"/>
    <property type="match status" value="1"/>
</dbReference>
<evidence type="ECO:0000256" key="2">
    <source>
        <dbReference type="SAM" id="Phobius"/>
    </source>
</evidence>
<dbReference type="Gene3D" id="3.30.70.330">
    <property type="match status" value="1"/>
</dbReference>
<dbReference type="PANTHER" id="PTHR15241">
    <property type="entry name" value="TRANSFORMER-2-RELATED"/>
    <property type="match status" value="1"/>
</dbReference>
<sequence>MHSCKIYVGNLAWATDENALGSHFNCIGKVNEAVVMRSEGRSRGFGFVTFSSSEEAERAITTMNDTELVSCYTTARSLWYGFFLSDLHLCFMDVSCFILFLRGGGDL</sequence>
<evidence type="ECO:0000256" key="1">
    <source>
        <dbReference type="PROSITE-ProRule" id="PRU00176"/>
    </source>
</evidence>
<dbReference type="PROSITE" id="PS50102">
    <property type="entry name" value="RRM"/>
    <property type="match status" value="1"/>
</dbReference>
<dbReference type="Pfam" id="PF00076">
    <property type="entry name" value="RRM_1"/>
    <property type="match status" value="1"/>
</dbReference>
<accession>A0AAV0B5W5</accession>
<organism evidence="4 5">
    <name type="scientific">Phakopsora pachyrhizi</name>
    <name type="common">Asian soybean rust disease fungus</name>
    <dbReference type="NCBI Taxonomy" id="170000"/>
    <lineage>
        <taxon>Eukaryota</taxon>
        <taxon>Fungi</taxon>
        <taxon>Dikarya</taxon>
        <taxon>Basidiomycota</taxon>
        <taxon>Pucciniomycotina</taxon>
        <taxon>Pucciniomycetes</taxon>
        <taxon>Pucciniales</taxon>
        <taxon>Phakopsoraceae</taxon>
        <taxon>Phakopsora</taxon>
    </lineage>
</organism>
<keyword evidence="2" id="KW-0472">Membrane</keyword>
<dbReference type="Proteomes" id="UP001153365">
    <property type="component" value="Unassembled WGS sequence"/>
</dbReference>
<dbReference type="AlphaFoldDB" id="A0AAV0B5W5"/>
<dbReference type="InterPro" id="IPR035979">
    <property type="entry name" value="RBD_domain_sf"/>
</dbReference>
<keyword evidence="1" id="KW-0694">RNA-binding</keyword>
<gene>
    <name evidence="4" type="ORF">PPACK8108_LOCUS15438</name>
</gene>
<feature type="domain" description="RRM" evidence="3">
    <location>
        <begin position="4"/>
        <end position="78"/>
    </location>
</feature>
<keyword evidence="2" id="KW-1133">Transmembrane helix</keyword>
<reference evidence="4" key="1">
    <citation type="submission" date="2022-06" db="EMBL/GenBank/DDBJ databases">
        <authorList>
            <consortium name="SYNGENTA / RWTH Aachen University"/>
        </authorList>
    </citation>
    <scope>NUCLEOTIDE SEQUENCE</scope>
</reference>
<evidence type="ECO:0000313" key="5">
    <source>
        <dbReference type="Proteomes" id="UP001153365"/>
    </source>
</evidence>
<evidence type="ECO:0000259" key="3">
    <source>
        <dbReference type="PROSITE" id="PS50102"/>
    </source>
</evidence>
<dbReference type="PANTHER" id="PTHR15241:SF304">
    <property type="entry name" value="RRM DOMAIN-CONTAINING PROTEIN"/>
    <property type="match status" value="1"/>
</dbReference>
<name>A0AAV0B5W5_PHAPC</name>
<comment type="caution">
    <text evidence="4">The sequence shown here is derived from an EMBL/GenBank/DDBJ whole genome shotgun (WGS) entry which is preliminary data.</text>
</comment>
<dbReference type="InterPro" id="IPR012677">
    <property type="entry name" value="Nucleotide-bd_a/b_plait_sf"/>
</dbReference>
<keyword evidence="5" id="KW-1185">Reference proteome</keyword>
<protein>
    <submittedName>
        <fullName evidence="4">MCG116386, isoform CRA_d</fullName>
    </submittedName>
</protein>